<sequence>MKTKRFNNPEVESYIKDTLRQLKYLRSRWCFTQQTKNLGKGKNHL</sequence>
<name>A0A090WK99_NONUL</name>
<evidence type="ECO:0000313" key="2">
    <source>
        <dbReference type="Proteomes" id="UP000029647"/>
    </source>
</evidence>
<proteinExistence type="predicted"/>
<dbReference type="AlphaFoldDB" id="A0A090WK99"/>
<comment type="caution">
    <text evidence="1">The sequence shown here is derived from an EMBL/GenBank/DDBJ whole genome shotgun (WGS) entry which is preliminary data.</text>
</comment>
<organism evidence="1 2">
    <name type="scientific">Nonlabens ulvanivorans</name>
    <name type="common">Persicivirga ulvanivorans</name>
    <dbReference type="NCBI Taxonomy" id="906888"/>
    <lineage>
        <taxon>Bacteria</taxon>
        <taxon>Pseudomonadati</taxon>
        <taxon>Bacteroidota</taxon>
        <taxon>Flavobacteriia</taxon>
        <taxon>Flavobacteriales</taxon>
        <taxon>Flavobacteriaceae</taxon>
        <taxon>Nonlabens</taxon>
    </lineage>
</organism>
<reference evidence="1 2" key="1">
    <citation type="journal article" date="2014" name="Genome Announc.">
        <title>Draft Genome Sequences of Marine Flavobacterium Nonlabens Strains NR17, NR24, NR27, NR32, NR33, and Ara13.</title>
        <authorList>
            <person name="Nakanishi M."/>
            <person name="Meirelles P."/>
            <person name="Suzuki R."/>
            <person name="Takatani N."/>
            <person name="Mino S."/>
            <person name="Suda W."/>
            <person name="Oshima K."/>
            <person name="Hattori M."/>
            <person name="Ohkuma M."/>
            <person name="Hosokawa M."/>
            <person name="Miyashita K."/>
            <person name="Thompson F.L."/>
            <person name="Niwa A."/>
            <person name="Sawabe T."/>
            <person name="Sawabe T."/>
        </authorList>
    </citation>
    <scope>NUCLEOTIDE SEQUENCE [LARGE SCALE GENOMIC DNA]</scope>
    <source>
        <strain evidence="2">JCM19275</strain>
    </source>
</reference>
<dbReference type="EMBL" id="BBNT01000006">
    <property type="protein sequence ID" value="GAL75829.1"/>
    <property type="molecule type" value="Genomic_DNA"/>
</dbReference>
<protein>
    <submittedName>
        <fullName evidence="1">Uncharacterized protein</fullName>
    </submittedName>
</protein>
<evidence type="ECO:0000313" key="1">
    <source>
        <dbReference type="EMBL" id="GAL75829.1"/>
    </source>
</evidence>
<gene>
    <name evidence="1" type="ORF">JCM19275_1712</name>
</gene>
<dbReference type="Proteomes" id="UP000029647">
    <property type="component" value="Unassembled WGS sequence"/>
</dbReference>
<accession>A0A090WK99</accession>